<dbReference type="AlphaFoldDB" id="A0AAD4N1G3"/>
<evidence type="ECO:0000256" key="5">
    <source>
        <dbReference type="ARBA" id="ARBA00035007"/>
    </source>
</evidence>
<dbReference type="Pfam" id="PF04095">
    <property type="entry name" value="NAPRTase"/>
    <property type="match status" value="1"/>
</dbReference>
<protein>
    <recommendedName>
        <fullName evidence="7">Nicotinamide phosphoribosyltransferase</fullName>
        <ecNumber evidence="6">2.4.2.12</ecNumber>
    </recommendedName>
</protein>
<comment type="similarity">
    <text evidence="1">Belongs to the NAPRTase family.</text>
</comment>
<dbReference type="PANTHER" id="PTHR43816">
    <property type="entry name" value="NICOTINAMIDE PHOSPHORIBOSYLTRANSFERASE"/>
    <property type="match status" value="1"/>
</dbReference>
<dbReference type="InterPro" id="IPR016471">
    <property type="entry name" value="Nicotinamide_PRibTrfase"/>
</dbReference>
<dbReference type="InterPro" id="IPR041525">
    <property type="entry name" value="N/Namide_PRibTrfase"/>
</dbReference>
<feature type="domain" description="Nicotinate/nicotinamide phosphoribosyltransferase" evidence="8">
    <location>
        <begin position="2"/>
        <end position="86"/>
    </location>
</feature>
<dbReference type="InterPro" id="IPR036068">
    <property type="entry name" value="Nicotinate_pribotase-like_C"/>
</dbReference>
<dbReference type="SUPFAM" id="SSF51690">
    <property type="entry name" value="Nicotinate/Quinolinate PRTase C-terminal domain-like"/>
    <property type="match status" value="1"/>
</dbReference>
<name>A0AAD4N1G3_9BILA</name>
<dbReference type="PANTHER" id="PTHR43816:SF1">
    <property type="entry name" value="NICOTINAMIDE PHOSPHORIBOSYLTRANSFERASE"/>
    <property type="match status" value="1"/>
</dbReference>
<keyword evidence="3 9" id="KW-0328">Glycosyltransferase</keyword>
<dbReference type="Proteomes" id="UP001201812">
    <property type="component" value="Unassembled WGS sequence"/>
</dbReference>
<evidence type="ECO:0000259" key="8">
    <source>
        <dbReference type="Pfam" id="PF04095"/>
    </source>
</evidence>
<keyword evidence="2" id="KW-0662">Pyridine nucleotide biosynthesis</keyword>
<evidence type="ECO:0000313" key="10">
    <source>
        <dbReference type="Proteomes" id="UP001201812"/>
    </source>
</evidence>
<proteinExistence type="inferred from homology"/>
<dbReference type="EMBL" id="JAKKPZ010000026">
    <property type="protein sequence ID" value="KAI1710397.1"/>
    <property type="molecule type" value="Genomic_DNA"/>
</dbReference>
<evidence type="ECO:0000256" key="6">
    <source>
        <dbReference type="ARBA" id="ARBA00035024"/>
    </source>
</evidence>
<accession>A0AAD4N1G3</accession>
<dbReference type="EC" id="2.4.2.12" evidence="6"/>
<evidence type="ECO:0000256" key="4">
    <source>
        <dbReference type="ARBA" id="ARBA00022679"/>
    </source>
</evidence>
<evidence type="ECO:0000256" key="7">
    <source>
        <dbReference type="ARBA" id="ARBA00035036"/>
    </source>
</evidence>
<dbReference type="Gene3D" id="3.20.20.70">
    <property type="entry name" value="Aldolase class I"/>
    <property type="match status" value="1"/>
</dbReference>
<gene>
    <name evidence="9" type="ORF">DdX_10756</name>
</gene>
<sequence>MQGDGISLESLQQIIDAMKSVGWSLQNVIFGIGCALLQKLDRDTQKCAYKCSQVTISGESHHVCKNPTTDAGKRSKKGRLVLEKRADDNYVTVQEGLGDEKKNGRLLVDHTLDQIREKAELPIVREFNQSRMKMNGHGDAKDA</sequence>
<organism evidence="9 10">
    <name type="scientific">Ditylenchus destructor</name>
    <dbReference type="NCBI Taxonomy" id="166010"/>
    <lineage>
        <taxon>Eukaryota</taxon>
        <taxon>Metazoa</taxon>
        <taxon>Ecdysozoa</taxon>
        <taxon>Nematoda</taxon>
        <taxon>Chromadorea</taxon>
        <taxon>Rhabditida</taxon>
        <taxon>Tylenchina</taxon>
        <taxon>Tylenchomorpha</taxon>
        <taxon>Sphaerularioidea</taxon>
        <taxon>Anguinidae</taxon>
        <taxon>Anguininae</taxon>
        <taxon>Ditylenchus</taxon>
    </lineage>
</organism>
<dbReference type="GO" id="GO:0047280">
    <property type="term" value="F:nicotinamide phosphoribosyltransferase activity"/>
    <property type="evidence" value="ECO:0007669"/>
    <property type="project" value="UniProtKB-EC"/>
</dbReference>
<keyword evidence="4" id="KW-0808">Transferase</keyword>
<reference evidence="9" key="1">
    <citation type="submission" date="2022-01" db="EMBL/GenBank/DDBJ databases">
        <title>Genome Sequence Resource for Two Populations of Ditylenchus destructor, the Migratory Endoparasitic Phytonematode.</title>
        <authorList>
            <person name="Zhang H."/>
            <person name="Lin R."/>
            <person name="Xie B."/>
        </authorList>
    </citation>
    <scope>NUCLEOTIDE SEQUENCE</scope>
    <source>
        <strain evidence="9">BazhouSP</strain>
    </source>
</reference>
<evidence type="ECO:0000313" key="9">
    <source>
        <dbReference type="EMBL" id="KAI1710397.1"/>
    </source>
</evidence>
<evidence type="ECO:0000256" key="2">
    <source>
        <dbReference type="ARBA" id="ARBA00022642"/>
    </source>
</evidence>
<dbReference type="InterPro" id="IPR013785">
    <property type="entry name" value="Aldolase_TIM"/>
</dbReference>
<keyword evidence="10" id="KW-1185">Reference proteome</keyword>
<evidence type="ECO:0000256" key="3">
    <source>
        <dbReference type="ARBA" id="ARBA00022676"/>
    </source>
</evidence>
<comment type="caution">
    <text evidence="9">The sequence shown here is derived from an EMBL/GenBank/DDBJ whole genome shotgun (WGS) entry which is preliminary data.</text>
</comment>
<comment type="pathway">
    <text evidence="5">Cofactor biosynthesis; NAD(+) biosynthesis; nicotinamide D-ribonucleotide from 5-phospho-alpha-D-ribose 1-diphosphate and nicotinamide: step 1/1.</text>
</comment>
<dbReference type="GO" id="GO:0009435">
    <property type="term" value="P:NAD+ biosynthetic process"/>
    <property type="evidence" value="ECO:0007669"/>
    <property type="project" value="InterPro"/>
</dbReference>
<evidence type="ECO:0000256" key="1">
    <source>
        <dbReference type="ARBA" id="ARBA00010897"/>
    </source>
</evidence>